<dbReference type="OMA" id="CIFYVNR"/>
<dbReference type="FunCoup" id="G0NZH4">
    <property type="interactions" value="1752"/>
</dbReference>
<evidence type="ECO:0000313" key="2">
    <source>
        <dbReference type="EMBL" id="EGT41171.1"/>
    </source>
</evidence>
<dbReference type="EMBL" id="GL379989">
    <property type="protein sequence ID" value="EGT41171.1"/>
    <property type="molecule type" value="Genomic_DNA"/>
</dbReference>
<proteinExistence type="predicted"/>
<dbReference type="AlphaFoldDB" id="G0NZH4"/>
<dbReference type="HOGENOM" id="CLU_712191_0_0_1"/>
<evidence type="ECO:0000313" key="3">
    <source>
        <dbReference type="Proteomes" id="UP000008068"/>
    </source>
</evidence>
<accession>G0NZH4</accession>
<dbReference type="Proteomes" id="UP000008068">
    <property type="component" value="Unassembled WGS sequence"/>
</dbReference>
<organism evidence="3">
    <name type="scientific">Caenorhabditis brenneri</name>
    <name type="common">Nematode worm</name>
    <dbReference type="NCBI Taxonomy" id="135651"/>
    <lineage>
        <taxon>Eukaryota</taxon>
        <taxon>Metazoa</taxon>
        <taxon>Ecdysozoa</taxon>
        <taxon>Nematoda</taxon>
        <taxon>Chromadorea</taxon>
        <taxon>Rhabditida</taxon>
        <taxon>Rhabditina</taxon>
        <taxon>Rhabditomorpha</taxon>
        <taxon>Rhabditoidea</taxon>
        <taxon>Rhabditidae</taxon>
        <taxon>Peloderinae</taxon>
        <taxon>Caenorhabditis</taxon>
    </lineage>
</organism>
<feature type="region of interest" description="Disordered" evidence="1">
    <location>
        <begin position="306"/>
        <end position="330"/>
    </location>
</feature>
<keyword evidence="3" id="KW-1185">Reference proteome</keyword>
<sequence>MAGDATAKDLTAKDMIANKNAEFPLDMDQNLFQALLMELLAMDRNTIRERAAFDKTRHGFAQKDFPFDANHGVKAVSDAGECSAPCDLRNIFCLENMNVPVCRFDPNIFCQSWMLALLRPKFVFRGLAACPKGDYGLCRFIVEVGNTKGNAVRSEVSVPFRSGDDSRIGRFIPFEVVSPEYDFRPNHVFFFVCVFYVNQTEMPVRGMRVANCTVQCVLPPMPSTLENVECNDSFPSGNYDAPPHSCNYSIDDTNEPQYLKELKKDFYSVIKNSADVRKAETDRAQDDIDRILGGNLLEEKMDVEEIGADKRKRENTDEDEPLAKKRNYQF</sequence>
<protein>
    <submittedName>
        <fullName evidence="2">Uncharacterized protein</fullName>
    </submittedName>
</protein>
<dbReference type="InParanoid" id="G0NZH4"/>
<name>G0NZH4_CAEBE</name>
<dbReference type="OrthoDB" id="5787535at2759"/>
<dbReference type="eggNOG" id="ENOG502TGHF">
    <property type="taxonomic scope" value="Eukaryota"/>
</dbReference>
<gene>
    <name evidence="2" type="ORF">CAEBREN_23374</name>
</gene>
<evidence type="ECO:0000256" key="1">
    <source>
        <dbReference type="SAM" id="MobiDB-lite"/>
    </source>
</evidence>
<reference evidence="3" key="1">
    <citation type="submission" date="2011-07" db="EMBL/GenBank/DDBJ databases">
        <authorList>
            <consortium name="Caenorhabditis brenneri Sequencing and Analysis Consortium"/>
            <person name="Wilson R.K."/>
        </authorList>
    </citation>
    <scope>NUCLEOTIDE SEQUENCE [LARGE SCALE GENOMIC DNA]</scope>
    <source>
        <strain evidence="3">PB2801</strain>
    </source>
</reference>